<accession>A0A3N0G7U5</accession>
<dbReference type="Proteomes" id="UP000276061">
    <property type="component" value="Unassembled WGS sequence"/>
</dbReference>
<proteinExistence type="predicted"/>
<protein>
    <submittedName>
        <fullName evidence="2">Uncharacterized protein</fullName>
    </submittedName>
</protein>
<dbReference type="AlphaFoldDB" id="A0A3N0G7U5"/>
<feature type="region of interest" description="Disordered" evidence="1">
    <location>
        <begin position="55"/>
        <end position="74"/>
    </location>
</feature>
<sequence>MTFLQRFFQSSDRRRIRKPKKLTALFKKFPGEIFNVVQRKIIRKPDSKKFRIKKSQHPSWLSNTGSNVSNVVPSQQNRDESQDWIHLAFPERMAIIIIIICICKAFFRSIQRKITPEKGSPPDILGIWLLVYEIIFSESNG</sequence>
<gene>
    <name evidence="2" type="ORF">EF878_04490</name>
</gene>
<evidence type="ECO:0000313" key="3">
    <source>
        <dbReference type="Proteomes" id="UP000276061"/>
    </source>
</evidence>
<evidence type="ECO:0000313" key="2">
    <source>
        <dbReference type="EMBL" id="RNM08585.1"/>
    </source>
</evidence>
<reference evidence="2 3" key="1">
    <citation type="submission" date="2018-11" db="EMBL/GenBank/DDBJ databases">
        <title>Characterization of surface water Dickeya isolates.</title>
        <authorList>
            <person name="Van Gijsegem F."/>
            <person name="Pedron J."/>
        </authorList>
    </citation>
    <scope>NUCLEOTIDE SEQUENCE [LARGE SCALE GENOMIC DNA]</scope>
    <source>
        <strain evidence="2 3">FVG1-MFV-O17</strain>
    </source>
</reference>
<name>A0A3N0G7U5_9GAMM</name>
<feature type="compositionally biased region" description="Polar residues" evidence="1">
    <location>
        <begin position="57"/>
        <end position="74"/>
    </location>
</feature>
<dbReference type="EMBL" id="RJLR01000008">
    <property type="protein sequence ID" value="RNM08585.1"/>
    <property type="molecule type" value="Genomic_DNA"/>
</dbReference>
<evidence type="ECO:0000256" key="1">
    <source>
        <dbReference type="SAM" id="MobiDB-lite"/>
    </source>
</evidence>
<comment type="caution">
    <text evidence="2">The sequence shown here is derived from an EMBL/GenBank/DDBJ whole genome shotgun (WGS) entry which is preliminary data.</text>
</comment>
<organism evidence="2 3">
    <name type="scientific">Dickeya undicola</name>
    <dbReference type="NCBI Taxonomy" id="1577887"/>
    <lineage>
        <taxon>Bacteria</taxon>
        <taxon>Pseudomonadati</taxon>
        <taxon>Pseudomonadota</taxon>
        <taxon>Gammaproteobacteria</taxon>
        <taxon>Enterobacterales</taxon>
        <taxon>Pectobacteriaceae</taxon>
        <taxon>Dickeya</taxon>
    </lineage>
</organism>